<evidence type="ECO:0000256" key="1">
    <source>
        <dbReference type="ARBA" id="ARBA00004141"/>
    </source>
</evidence>
<evidence type="ECO:0000256" key="2">
    <source>
        <dbReference type="ARBA" id="ARBA00022448"/>
    </source>
</evidence>
<accession>A0ABU8NJD9</accession>
<evidence type="ECO:0000313" key="9">
    <source>
        <dbReference type="Proteomes" id="UP001378956"/>
    </source>
</evidence>
<dbReference type="SUPFAM" id="SSF81338">
    <property type="entry name" value="Aquaporin-like"/>
    <property type="match status" value="1"/>
</dbReference>
<evidence type="ECO:0000256" key="3">
    <source>
        <dbReference type="ARBA" id="ARBA00022692"/>
    </source>
</evidence>
<evidence type="ECO:0000256" key="4">
    <source>
        <dbReference type="ARBA" id="ARBA00022989"/>
    </source>
</evidence>
<dbReference type="PANTHER" id="PTHR45724:SF27">
    <property type="entry name" value="AQUAPORIN NIP2-1-RELATED"/>
    <property type="match status" value="1"/>
</dbReference>
<feature type="transmembrane region" description="Helical" evidence="7">
    <location>
        <begin position="83"/>
        <end position="105"/>
    </location>
</feature>
<dbReference type="EMBL" id="JBBEUB010000002">
    <property type="protein sequence ID" value="MEJ2902368.1"/>
    <property type="molecule type" value="Genomic_DNA"/>
</dbReference>
<dbReference type="InterPro" id="IPR022357">
    <property type="entry name" value="MIP_CS"/>
</dbReference>
<comment type="similarity">
    <text evidence="6">Belongs to the MIP/aquaporin (TC 1.A.8) family.</text>
</comment>
<keyword evidence="2 6" id="KW-0813">Transport</keyword>
<evidence type="ECO:0000256" key="7">
    <source>
        <dbReference type="SAM" id="Phobius"/>
    </source>
</evidence>
<dbReference type="InterPro" id="IPR000425">
    <property type="entry name" value="MIP"/>
</dbReference>
<dbReference type="InterPro" id="IPR034294">
    <property type="entry name" value="Aquaporin_transptr"/>
</dbReference>
<gene>
    <name evidence="8" type="ORF">WAE58_08020</name>
</gene>
<evidence type="ECO:0000256" key="6">
    <source>
        <dbReference type="RuleBase" id="RU000477"/>
    </source>
</evidence>
<keyword evidence="3 6" id="KW-0812">Transmembrane</keyword>
<evidence type="ECO:0000256" key="5">
    <source>
        <dbReference type="ARBA" id="ARBA00023136"/>
    </source>
</evidence>
<dbReference type="PRINTS" id="PR00783">
    <property type="entry name" value="MINTRINSICP"/>
</dbReference>
<feature type="transmembrane region" description="Helical" evidence="7">
    <location>
        <begin position="151"/>
        <end position="175"/>
    </location>
</feature>
<feature type="transmembrane region" description="Helical" evidence="7">
    <location>
        <begin position="195"/>
        <end position="215"/>
    </location>
</feature>
<evidence type="ECO:0000313" key="8">
    <source>
        <dbReference type="EMBL" id="MEJ2902368.1"/>
    </source>
</evidence>
<comment type="caution">
    <text evidence="8">The sequence shown here is derived from an EMBL/GenBank/DDBJ whole genome shotgun (WGS) entry which is preliminary data.</text>
</comment>
<proteinExistence type="inferred from homology"/>
<dbReference type="PANTHER" id="PTHR45724">
    <property type="entry name" value="AQUAPORIN NIP2-1"/>
    <property type="match status" value="1"/>
</dbReference>
<name>A0ABU8NJD9_9SPHI</name>
<comment type="subcellular location">
    <subcellularLocation>
        <location evidence="1">Membrane</location>
        <topology evidence="1">Multi-pass membrane protein</topology>
    </subcellularLocation>
</comment>
<feature type="transmembrane region" description="Helical" evidence="7">
    <location>
        <begin position="12"/>
        <end position="29"/>
    </location>
</feature>
<keyword evidence="9" id="KW-1185">Reference proteome</keyword>
<keyword evidence="4 7" id="KW-1133">Transmembrane helix</keyword>
<dbReference type="PROSITE" id="PS00221">
    <property type="entry name" value="MIP"/>
    <property type="match status" value="1"/>
</dbReference>
<reference evidence="8 9" key="1">
    <citation type="submission" date="2024-03" db="EMBL/GenBank/DDBJ databases">
        <title>Sequence of Lycoming College Course Isolates.</title>
        <authorList>
            <person name="Plotts O."/>
            <person name="Newman J."/>
        </authorList>
    </citation>
    <scope>NUCLEOTIDE SEQUENCE [LARGE SCALE GENOMIC DNA]</scope>
    <source>
        <strain evidence="8 9">CJB-3</strain>
    </source>
</reference>
<dbReference type="Gene3D" id="1.20.1080.10">
    <property type="entry name" value="Glycerol uptake facilitator protein"/>
    <property type="match status" value="1"/>
</dbReference>
<keyword evidence="5 7" id="KW-0472">Membrane</keyword>
<dbReference type="InterPro" id="IPR023271">
    <property type="entry name" value="Aquaporin-like"/>
</dbReference>
<feature type="transmembrane region" description="Helical" evidence="7">
    <location>
        <begin position="117"/>
        <end position="139"/>
    </location>
</feature>
<protein>
    <submittedName>
        <fullName evidence="8">Aquaporin</fullName>
    </submittedName>
</protein>
<dbReference type="Proteomes" id="UP001378956">
    <property type="component" value="Unassembled WGS sequence"/>
</dbReference>
<dbReference type="Pfam" id="PF00230">
    <property type="entry name" value="MIP"/>
    <property type="match status" value="1"/>
</dbReference>
<sequence length="237" mass="24965">MQNQVRKYTAEFISTFIMVFCGTGAIIINQESGGVVTHMGIAITFGLVVMSMIYAFGNISGAHMNPAVSIALTISGKHPLKDLVPFVLSQLAGAIAASCTLQALFPANDTLGSTLPAGSAFQSFILEFFLTFFLMLVIIGVGRKSKKEGSLAGIVIGGVVGLEAMFAGPICGASMNPARSLAPAVISGHTEHLWVYLSATIFGAIMAVLVGKFLLAETFVPQTHTEVEKSRISAYEN</sequence>
<organism evidence="8 9">
    <name type="scientific">Pedobacter panaciterrae</name>
    <dbReference type="NCBI Taxonomy" id="363849"/>
    <lineage>
        <taxon>Bacteria</taxon>
        <taxon>Pseudomonadati</taxon>
        <taxon>Bacteroidota</taxon>
        <taxon>Sphingobacteriia</taxon>
        <taxon>Sphingobacteriales</taxon>
        <taxon>Sphingobacteriaceae</taxon>
        <taxon>Pedobacter</taxon>
    </lineage>
</organism>
<dbReference type="RefSeq" id="WP_288881706.1">
    <property type="nucleotide sequence ID" value="NZ_CBFGNQ010000002.1"/>
</dbReference>
<feature type="transmembrane region" description="Helical" evidence="7">
    <location>
        <begin position="35"/>
        <end position="56"/>
    </location>
</feature>